<keyword evidence="4" id="KW-0347">Helicase</keyword>
<dbReference type="InterPro" id="IPR047187">
    <property type="entry name" value="SF1_C_Upf1"/>
</dbReference>
<protein>
    <submittedName>
        <fullName evidence="8">P-loop containing nucleoside triphosphate hydrolase protein</fullName>
    </submittedName>
</protein>
<evidence type="ECO:0000313" key="9">
    <source>
        <dbReference type="Proteomes" id="UP000813444"/>
    </source>
</evidence>
<sequence length="1063" mass="117676">MSQPQELPVKPEGDCPKEKKRFGKPCALLVDTSGGPILFAGRNIGASSDIAAGVNIVRKNFENSSMGFWVSLPLSPSNEDDGFGVCHIVNKLVAQGATPSDCIKLTVKFPRGQFVSKVYDADDALKHRLAGQIPPEKLEKLSVIEVSLAPGARAQVIGMGMPHRNPGHPCEGWLKGDEVVDGKNIVSLLDAGSYKLVVPSHAKPLSNEWDESTLPPALSLPWGTDHWYDYDRFKKLISEHKGGQYPPMLSYTDDNTHVAVLVQSLAQDIVWVEEAARAIRKTMFDVYFVANDNADPQRRFYVVVPLTEAFSETYAEAWRRLAKEGLLILDLYDRATGKQLAAWDAKIIEHPSTVGKLHAHPVKEYELVLEDFAALNFDSGIRDYERKIDAVNLFDPRAPPTNPSAFGLEPVGGHWASGDPEKVEALQHRMKIARAIVRGTGFHDFADGIQWRGLLPAPPFQCPNINMMDLDQRELAALLENVLPADRERCRQYFSERPLGIALINGGPGFGKTTAAAVAAYGMIRSLGPIYVSAPTHVAVDNIATRLFDVSCRAVDLCNSAPGSNPRLRRLLVIRPHNAEDELAALRTLLRDPQAKEAAPYNPFKRESRWKLENSTCFWMLICLRSSAVRPLSDDDSVKLHVLQAEIDADDGLKPLRDVATGDMDWAQFEEQMTPKNVIQHWIRKLVMSADAVCTTPAMSCKRLWNSWKTERARGVLIDEAGNISRPDMYSVWGNTALPLCLVGDEKQLPPTVMSLNDEEEDGVYRNRHALDLGMSALEFLKSSGWPVYRLTHQLRMASRLFELSNKLFYNNQPHTYGPQADIRLPAHAPGRAMEDFLRARFPHMAPSPQGQLREAMIHCKGSRCLVDPKTGTRSSIDQVRVTLDFLDAFVQATNVEPAEIIIITPYRANRDLVNTQKKLYPSLRGMDAATVDGFQGRERAIVVVIFSTVQKTGPGFTRVDSRLNVMFSRQRSFLLLVGDINVTGVMPRAAGARGGRGGGRGGSSGYGPKNVAYQTFTFTDADGQARIIKGGKLREALVGLWQARRVGTVEVGHESFSYLCSS</sequence>
<evidence type="ECO:0000259" key="7">
    <source>
        <dbReference type="Pfam" id="PF13087"/>
    </source>
</evidence>
<evidence type="ECO:0000256" key="4">
    <source>
        <dbReference type="ARBA" id="ARBA00022806"/>
    </source>
</evidence>
<comment type="similarity">
    <text evidence="1">Belongs to the DNA2/NAM7 helicase family.</text>
</comment>
<keyword evidence="9" id="KW-1185">Reference proteome</keyword>
<dbReference type="GO" id="GO:0005524">
    <property type="term" value="F:ATP binding"/>
    <property type="evidence" value="ECO:0007669"/>
    <property type="project" value="UniProtKB-KW"/>
</dbReference>
<dbReference type="GO" id="GO:0043139">
    <property type="term" value="F:5'-3' DNA helicase activity"/>
    <property type="evidence" value="ECO:0007669"/>
    <property type="project" value="TreeGrafter"/>
</dbReference>
<dbReference type="PANTHER" id="PTHR43788:SF8">
    <property type="entry name" value="DNA-BINDING PROTEIN SMUBP-2"/>
    <property type="match status" value="1"/>
</dbReference>
<accession>A0A8K0WN99</accession>
<dbReference type="SUPFAM" id="SSF52540">
    <property type="entry name" value="P-loop containing nucleoside triphosphate hydrolases"/>
    <property type="match status" value="1"/>
</dbReference>
<dbReference type="Proteomes" id="UP000813444">
    <property type="component" value="Unassembled WGS sequence"/>
</dbReference>
<dbReference type="CDD" id="cd18808">
    <property type="entry name" value="SF1_C_Upf1"/>
    <property type="match status" value="1"/>
</dbReference>
<evidence type="ECO:0000256" key="1">
    <source>
        <dbReference type="ARBA" id="ARBA00007913"/>
    </source>
</evidence>
<evidence type="ECO:0000259" key="6">
    <source>
        <dbReference type="Pfam" id="PF13086"/>
    </source>
</evidence>
<proteinExistence type="inferred from homology"/>
<dbReference type="Pfam" id="PF13087">
    <property type="entry name" value="AAA_12"/>
    <property type="match status" value="1"/>
</dbReference>
<dbReference type="GO" id="GO:0016787">
    <property type="term" value="F:hydrolase activity"/>
    <property type="evidence" value="ECO:0007669"/>
    <property type="project" value="UniProtKB-KW"/>
</dbReference>
<keyword evidence="5" id="KW-0067">ATP-binding</keyword>
<reference evidence="8" key="1">
    <citation type="journal article" date="2021" name="Nat. Commun.">
        <title>Genetic determinants of endophytism in the Arabidopsis root mycobiome.</title>
        <authorList>
            <person name="Mesny F."/>
            <person name="Miyauchi S."/>
            <person name="Thiergart T."/>
            <person name="Pickel B."/>
            <person name="Atanasova L."/>
            <person name="Karlsson M."/>
            <person name="Huettel B."/>
            <person name="Barry K.W."/>
            <person name="Haridas S."/>
            <person name="Chen C."/>
            <person name="Bauer D."/>
            <person name="Andreopoulos W."/>
            <person name="Pangilinan J."/>
            <person name="LaButti K."/>
            <person name="Riley R."/>
            <person name="Lipzen A."/>
            <person name="Clum A."/>
            <person name="Drula E."/>
            <person name="Henrissat B."/>
            <person name="Kohler A."/>
            <person name="Grigoriev I.V."/>
            <person name="Martin F.M."/>
            <person name="Hacquard S."/>
        </authorList>
    </citation>
    <scope>NUCLEOTIDE SEQUENCE</scope>
    <source>
        <strain evidence="8">MPI-CAGE-CH-0235</strain>
    </source>
</reference>
<evidence type="ECO:0000313" key="8">
    <source>
        <dbReference type="EMBL" id="KAH7312285.1"/>
    </source>
</evidence>
<comment type="caution">
    <text evidence="8">The sequence shown here is derived from an EMBL/GenBank/DDBJ whole genome shotgun (WGS) entry which is preliminary data.</text>
</comment>
<keyword evidence="3 8" id="KW-0378">Hydrolase</keyword>
<name>A0A8K0WN99_9HYPO</name>
<gene>
    <name evidence="8" type="ORF">B0I35DRAFT_356681</name>
</gene>
<dbReference type="InterPro" id="IPR041679">
    <property type="entry name" value="DNA2/NAM7-like_C"/>
</dbReference>
<organism evidence="8 9">
    <name type="scientific">Stachybotrys elegans</name>
    <dbReference type="NCBI Taxonomy" id="80388"/>
    <lineage>
        <taxon>Eukaryota</taxon>
        <taxon>Fungi</taxon>
        <taxon>Dikarya</taxon>
        <taxon>Ascomycota</taxon>
        <taxon>Pezizomycotina</taxon>
        <taxon>Sordariomycetes</taxon>
        <taxon>Hypocreomycetidae</taxon>
        <taxon>Hypocreales</taxon>
        <taxon>Stachybotryaceae</taxon>
        <taxon>Stachybotrys</taxon>
    </lineage>
</organism>
<dbReference type="Gene3D" id="3.40.50.300">
    <property type="entry name" value="P-loop containing nucleotide triphosphate hydrolases"/>
    <property type="match status" value="2"/>
</dbReference>
<feature type="domain" description="DNA2/NAM7 helicase helicase" evidence="6">
    <location>
        <begin position="492"/>
        <end position="755"/>
    </location>
</feature>
<evidence type="ECO:0000256" key="5">
    <source>
        <dbReference type="ARBA" id="ARBA00022840"/>
    </source>
</evidence>
<dbReference type="InterPro" id="IPR041677">
    <property type="entry name" value="DNA2/NAM7_AAA_11"/>
</dbReference>
<feature type="domain" description="DNA2/NAM7 helicase-like C-terminal" evidence="7">
    <location>
        <begin position="775"/>
        <end position="981"/>
    </location>
</feature>
<dbReference type="InterPro" id="IPR027417">
    <property type="entry name" value="P-loop_NTPase"/>
</dbReference>
<keyword evidence="2" id="KW-0547">Nucleotide-binding</keyword>
<dbReference type="Pfam" id="PF13086">
    <property type="entry name" value="AAA_11"/>
    <property type="match status" value="1"/>
</dbReference>
<dbReference type="InterPro" id="IPR050534">
    <property type="entry name" value="Coronavir_polyprotein_1ab"/>
</dbReference>
<evidence type="ECO:0000256" key="3">
    <source>
        <dbReference type="ARBA" id="ARBA00022801"/>
    </source>
</evidence>
<dbReference type="AlphaFoldDB" id="A0A8K0WN99"/>
<dbReference type="OrthoDB" id="6513042at2759"/>
<dbReference type="PANTHER" id="PTHR43788">
    <property type="entry name" value="DNA2/NAM7 HELICASE FAMILY MEMBER"/>
    <property type="match status" value="1"/>
</dbReference>
<evidence type="ECO:0000256" key="2">
    <source>
        <dbReference type="ARBA" id="ARBA00022741"/>
    </source>
</evidence>
<dbReference type="EMBL" id="JAGPNK010000010">
    <property type="protein sequence ID" value="KAH7312285.1"/>
    <property type="molecule type" value="Genomic_DNA"/>
</dbReference>